<evidence type="ECO:0000313" key="1">
    <source>
        <dbReference type="EMBL" id="MBC6000238.1"/>
    </source>
</evidence>
<name>A0A923NCE6_9FIRM</name>
<proteinExistence type="predicted"/>
<dbReference type="RefSeq" id="WP_249287550.1">
    <property type="nucleotide sequence ID" value="NZ_JACRWC010000112.1"/>
</dbReference>
<reference evidence="1" key="1">
    <citation type="submission" date="2020-08" db="EMBL/GenBank/DDBJ databases">
        <authorList>
            <person name="Liu C."/>
            <person name="Sun Q."/>
        </authorList>
    </citation>
    <scope>NUCLEOTIDE SEQUENCE</scope>
    <source>
        <strain evidence="1">BX16</strain>
    </source>
</reference>
<comment type="caution">
    <text evidence="1">The sequence shown here is derived from an EMBL/GenBank/DDBJ whole genome shotgun (WGS) entry which is preliminary data.</text>
</comment>
<accession>A0A923NCE6</accession>
<keyword evidence="2" id="KW-1185">Reference proteome</keyword>
<evidence type="ECO:0000313" key="2">
    <source>
        <dbReference type="Proteomes" id="UP000644115"/>
    </source>
</evidence>
<dbReference type="Proteomes" id="UP000644115">
    <property type="component" value="Unassembled WGS sequence"/>
</dbReference>
<organism evidence="1 2">
    <name type="scientific">Lentihominibacter faecis</name>
    <dbReference type="NCBI Taxonomy" id="2764712"/>
    <lineage>
        <taxon>Bacteria</taxon>
        <taxon>Bacillati</taxon>
        <taxon>Bacillota</taxon>
        <taxon>Clostridia</taxon>
        <taxon>Peptostreptococcales</taxon>
        <taxon>Anaerovoracaceae</taxon>
        <taxon>Lentihominibacter</taxon>
    </lineage>
</organism>
<protein>
    <submittedName>
        <fullName evidence="1">Uncharacterized protein</fullName>
    </submittedName>
</protein>
<dbReference type="AlphaFoldDB" id="A0A923NCE6"/>
<gene>
    <name evidence="1" type="ORF">H8876_09525</name>
</gene>
<dbReference type="EMBL" id="JACRWC010000112">
    <property type="protein sequence ID" value="MBC6000238.1"/>
    <property type="molecule type" value="Genomic_DNA"/>
</dbReference>
<sequence length="102" mass="11569">MVKLENVLGGSVQFHFNIAEKLHKIVVIAEGITTVYDEDEVLAMLKVWNHLGEALESDKMAVDLVNGFMTKFEEDGETYVEYSYGARDLRCNVRTGQLIEDQ</sequence>